<keyword evidence="3" id="KW-1185">Reference proteome</keyword>
<keyword evidence="2" id="KW-0413">Isomerase</keyword>
<evidence type="ECO:0000313" key="2">
    <source>
        <dbReference type="EMBL" id="KAK3922600.1"/>
    </source>
</evidence>
<proteinExistence type="predicted"/>
<dbReference type="GO" id="GO:0016853">
    <property type="term" value="F:isomerase activity"/>
    <property type="evidence" value="ECO:0007669"/>
    <property type="project" value="UniProtKB-KW"/>
</dbReference>
<dbReference type="InterPro" id="IPR018289">
    <property type="entry name" value="MULE_transposase_dom"/>
</dbReference>
<evidence type="ECO:0000259" key="1">
    <source>
        <dbReference type="Pfam" id="PF10551"/>
    </source>
</evidence>
<evidence type="ECO:0000313" key="3">
    <source>
        <dbReference type="Proteomes" id="UP001219518"/>
    </source>
</evidence>
<sequence length="482" mass="56124">MVNRRAIVQDGMRRRTKIYHFQDGHSYHANRVMKGGRTYMKCHLLFKRRCNGAGSLGVDGDFHQTIRHNHPQTRLLIHERRLRHAVLNRCRAGDLSDFFNIYHEERRKLKTPKDAAVNLPLIKLRPCMQRAREDRLPHIPHTLSQLSDALMRGENAHITQTLDGEDNLFAGVVGRSDNRTRCVLLFSKRKLKYMSSRRRVQKVFCDGTFVVPSHMECSQIWTLITLRRNHIIVLGWVLMQSWLKIAYQAALEGLRRLAPGFQPTQVICDFERAEKAAWKLVYPNAHVQGCHFHFSKAVCEYAKYLGLRRLLRENNEADSIVRSLCAIPFLPREWIVQGYNAVVRRLLRRRLYALEPLFTYFANQWLCNPEMISNICVFQCDDRTNNACESSNRTLRGEVRHAHPNVWHLIGGFVRLEDIAELDIAILSDGGNPTRRRRASAVTNDLRIEGLYTDLLNRTITISEFLRRASRRVQGIYDEILH</sequence>
<comment type="caution">
    <text evidence="2">The sequence shown here is derived from an EMBL/GenBank/DDBJ whole genome shotgun (WGS) entry which is preliminary data.</text>
</comment>
<feature type="domain" description="MULE transposase" evidence="1">
    <location>
        <begin position="223"/>
        <end position="296"/>
    </location>
</feature>
<organism evidence="2 3">
    <name type="scientific">Frankliniella fusca</name>
    <dbReference type="NCBI Taxonomy" id="407009"/>
    <lineage>
        <taxon>Eukaryota</taxon>
        <taxon>Metazoa</taxon>
        <taxon>Ecdysozoa</taxon>
        <taxon>Arthropoda</taxon>
        <taxon>Hexapoda</taxon>
        <taxon>Insecta</taxon>
        <taxon>Pterygota</taxon>
        <taxon>Neoptera</taxon>
        <taxon>Paraneoptera</taxon>
        <taxon>Thysanoptera</taxon>
        <taxon>Terebrantia</taxon>
        <taxon>Thripoidea</taxon>
        <taxon>Thripidae</taxon>
        <taxon>Frankliniella</taxon>
    </lineage>
</organism>
<dbReference type="Pfam" id="PF10551">
    <property type="entry name" value="MULE"/>
    <property type="match status" value="1"/>
</dbReference>
<name>A0AAE1HJP5_9NEOP</name>
<reference evidence="2" key="1">
    <citation type="submission" date="2021-07" db="EMBL/GenBank/DDBJ databases">
        <authorList>
            <person name="Catto M.A."/>
            <person name="Jacobson A."/>
            <person name="Kennedy G."/>
            <person name="Labadie P."/>
            <person name="Hunt B.G."/>
            <person name="Srinivasan R."/>
        </authorList>
    </citation>
    <scope>NUCLEOTIDE SEQUENCE</scope>
    <source>
        <strain evidence="2">PL_HMW_Pooled</strain>
        <tissue evidence="2">Head</tissue>
    </source>
</reference>
<protein>
    <submittedName>
        <fullName evidence="2">Methylthioribose-1-phosphate isomerase</fullName>
    </submittedName>
</protein>
<dbReference type="EMBL" id="JAHWGI010001100">
    <property type="protein sequence ID" value="KAK3922600.1"/>
    <property type="molecule type" value="Genomic_DNA"/>
</dbReference>
<dbReference type="Proteomes" id="UP001219518">
    <property type="component" value="Unassembled WGS sequence"/>
</dbReference>
<accession>A0AAE1HJP5</accession>
<dbReference type="AlphaFoldDB" id="A0AAE1HJP5"/>
<reference evidence="2" key="2">
    <citation type="journal article" date="2023" name="BMC Genomics">
        <title>Pest status, molecular evolution, and epigenetic factors derived from the genome assembly of Frankliniella fusca, a thysanopteran phytovirus vector.</title>
        <authorList>
            <person name="Catto M.A."/>
            <person name="Labadie P.E."/>
            <person name="Jacobson A.L."/>
            <person name="Kennedy G.G."/>
            <person name="Srinivasan R."/>
            <person name="Hunt B.G."/>
        </authorList>
    </citation>
    <scope>NUCLEOTIDE SEQUENCE</scope>
    <source>
        <strain evidence="2">PL_HMW_Pooled</strain>
    </source>
</reference>
<gene>
    <name evidence="2" type="ORF">KUF71_012057</name>
</gene>